<gene>
    <name evidence="2" type="ORF">PENTCL1PPCAC_15993</name>
</gene>
<feature type="transmembrane region" description="Helical" evidence="1">
    <location>
        <begin position="42"/>
        <end position="64"/>
    </location>
</feature>
<dbReference type="AlphaFoldDB" id="A0AAV5THU2"/>
<sequence>RKRAVVNAFYTIYMAGCFPDVIALINAVFMYCGIIGFLKAHLITSTVVVFVRIITYFLLSIITLF</sequence>
<keyword evidence="1" id="KW-1133">Transmembrane helix</keyword>
<evidence type="ECO:0008006" key="4">
    <source>
        <dbReference type="Google" id="ProtNLM"/>
    </source>
</evidence>
<keyword evidence="1" id="KW-0472">Membrane</keyword>
<dbReference type="Proteomes" id="UP001432027">
    <property type="component" value="Unassembled WGS sequence"/>
</dbReference>
<comment type="caution">
    <text evidence="2">The sequence shown here is derived from an EMBL/GenBank/DDBJ whole genome shotgun (WGS) entry which is preliminary data.</text>
</comment>
<protein>
    <recommendedName>
        <fullName evidence="4">G protein-coupled receptor</fullName>
    </recommendedName>
</protein>
<evidence type="ECO:0000313" key="3">
    <source>
        <dbReference type="Proteomes" id="UP001432027"/>
    </source>
</evidence>
<reference evidence="2" key="1">
    <citation type="submission" date="2023-10" db="EMBL/GenBank/DDBJ databases">
        <title>Genome assembly of Pristionchus species.</title>
        <authorList>
            <person name="Yoshida K."/>
            <person name="Sommer R.J."/>
        </authorList>
    </citation>
    <scope>NUCLEOTIDE SEQUENCE</scope>
    <source>
        <strain evidence="2">RS0144</strain>
    </source>
</reference>
<keyword evidence="1" id="KW-0812">Transmembrane</keyword>
<proteinExistence type="predicted"/>
<accession>A0AAV5THU2</accession>
<organism evidence="2 3">
    <name type="scientific">Pristionchus entomophagus</name>
    <dbReference type="NCBI Taxonomy" id="358040"/>
    <lineage>
        <taxon>Eukaryota</taxon>
        <taxon>Metazoa</taxon>
        <taxon>Ecdysozoa</taxon>
        <taxon>Nematoda</taxon>
        <taxon>Chromadorea</taxon>
        <taxon>Rhabditida</taxon>
        <taxon>Rhabditina</taxon>
        <taxon>Diplogasteromorpha</taxon>
        <taxon>Diplogasteroidea</taxon>
        <taxon>Neodiplogasteridae</taxon>
        <taxon>Pristionchus</taxon>
    </lineage>
</organism>
<evidence type="ECO:0000256" key="1">
    <source>
        <dbReference type="SAM" id="Phobius"/>
    </source>
</evidence>
<feature type="non-terminal residue" evidence="2">
    <location>
        <position position="1"/>
    </location>
</feature>
<dbReference type="EMBL" id="BTSX01000004">
    <property type="protein sequence ID" value="GMS93818.1"/>
    <property type="molecule type" value="Genomic_DNA"/>
</dbReference>
<evidence type="ECO:0000313" key="2">
    <source>
        <dbReference type="EMBL" id="GMS93818.1"/>
    </source>
</evidence>
<name>A0AAV5THU2_9BILA</name>
<feature type="transmembrane region" description="Helical" evidence="1">
    <location>
        <begin position="12"/>
        <end position="36"/>
    </location>
</feature>
<keyword evidence="3" id="KW-1185">Reference proteome</keyword>